<protein>
    <submittedName>
        <fullName evidence="2">Uncharacterized protein</fullName>
    </submittedName>
</protein>
<name>A0A0W8FJB4_9ZZZZ</name>
<gene>
    <name evidence="2" type="ORF">ASZ90_009245</name>
</gene>
<dbReference type="AlphaFoldDB" id="A0A0W8FJB4"/>
<accession>A0A0W8FJB4</accession>
<evidence type="ECO:0000256" key="1">
    <source>
        <dbReference type="SAM" id="Phobius"/>
    </source>
</evidence>
<reference evidence="2" key="1">
    <citation type="journal article" date="2015" name="Proc. Natl. Acad. Sci. U.S.A.">
        <title>Networks of energetic and metabolic interactions define dynamics in microbial communities.</title>
        <authorList>
            <person name="Embree M."/>
            <person name="Liu J.K."/>
            <person name="Al-Bassam M.M."/>
            <person name="Zengler K."/>
        </authorList>
    </citation>
    <scope>NUCLEOTIDE SEQUENCE</scope>
</reference>
<keyword evidence="1" id="KW-1133">Transmembrane helix</keyword>
<evidence type="ECO:0000313" key="2">
    <source>
        <dbReference type="EMBL" id="KUG21005.1"/>
    </source>
</evidence>
<keyword evidence="1" id="KW-0472">Membrane</keyword>
<feature type="transmembrane region" description="Helical" evidence="1">
    <location>
        <begin position="84"/>
        <end position="103"/>
    </location>
</feature>
<proteinExistence type="predicted"/>
<dbReference type="EMBL" id="LNQE01001115">
    <property type="protein sequence ID" value="KUG21005.1"/>
    <property type="molecule type" value="Genomic_DNA"/>
</dbReference>
<comment type="caution">
    <text evidence="2">The sequence shown here is derived from an EMBL/GenBank/DDBJ whole genome shotgun (WGS) entry which is preliminary data.</text>
</comment>
<organism evidence="2">
    <name type="scientific">hydrocarbon metagenome</name>
    <dbReference type="NCBI Taxonomy" id="938273"/>
    <lineage>
        <taxon>unclassified sequences</taxon>
        <taxon>metagenomes</taxon>
        <taxon>ecological metagenomes</taxon>
    </lineage>
</organism>
<keyword evidence="1" id="KW-0812">Transmembrane</keyword>
<sequence length="109" mass="11768">MTFSLPPEEWNSLDPAGETFMVMRYNTTGGAWESLPASVNAETRTVTVEITHLSIYGLFTKAAVSAAPPGAGEPGQRAGTLSPAAMLAACIPLIILIVVLYRYRRRISR</sequence>